<keyword evidence="5 10" id="KW-0812">Transmembrane</keyword>
<sequence>MAVAGGLKLDGRLLIMASAVFTVSLLLLVFGISHGRREQSGDKLVDFEYLGLLFRSVNPYFFAALGIAAAIGFSVLGAAWGIFITGSSLVGAAVRAPRITSKNLISVIFCEAVAIYGVIIAIILQTKIEYVAPLGDGQYPQSAYASGYAMFAAGLTVGLANLVCGICVGAVGSSCALSDAQNPTLFVKILVVEIFGSALGLFGVIVGIIMSGGIQFKRE</sequence>
<organism evidence="12">
    <name type="scientific">Micromonas pusilla</name>
    <name type="common">Picoplanktonic green alga</name>
    <name type="synonym">Chromulina pusilla</name>
    <dbReference type="NCBI Taxonomy" id="38833"/>
    <lineage>
        <taxon>Eukaryota</taxon>
        <taxon>Viridiplantae</taxon>
        <taxon>Chlorophyta</taxon>
        <taxon>Mamiellophyceae</taxon>
        <taxon>Mamiellales</taxon>
        <taxon>Mamiellaceae</taxon>
        <taxon>Micromonas</taxon>
    </lineage>
</organism>
<evidence type="ECO:0000256" key="6">
    <source>
        <dbReference type="ARBA" id="ARBA00022781"/>
    </source>
</evidence>
<dbReference type="InterPro" id="IPR000245">
    <property type="entry name" value="ATPase_proteolipid_csu"/>
</dbReference>
<proteinExistence type="inferred from homology"/>
<dbReference type="SUPFAM" id="SSF81333">
    <property type="entry name" value="F1F0 ATP synthase subunit C"/>
    <property type="match status" value="2"/>
</dbReference>
<evidence type="ECO:0000256" key="8">
    <source>
        <dbReference type="ARBA" id="ARBA00023065"/>
    </source>
</evidence>
<comment type="caution">
    <text evidence="10">Lacks conserved residue(s) required for the propagation of feature annotation.</text>
</comment>
<name>A0A7S0D4J5_MICPS</name>
<dbReference type="GO" id="GO:0046961">
    <property type="term" value="F:proton-transporting ATPase activity, rotational mechanism"/>
    <property type="evidence" value="ECO:0007669"/>
    <property type="project" value="InterPro"/>
</dbReference>
<evidence type="ECO:0000313" key="12">
    <source>
        <dbReference type="EMBL" id="CAD8443307.1"/>
    </source>
</evidence>
<dbReference type="AlphaFoldDB" id="A0A7S0D4J5"/>
<evidence type="ECO:0000256" key="3">
    <source>
        <dbReference type="ARBA" id="ARBA00007296"/>
    </source>
</evidence>
<feature type="transmembrane region" description="Helical" evidence="10">
    <location>
        <begin position="148"/>
        <end position="173"/>
    </location>
</feature>
<dbReference type="InterPro" id="IPR035921">
    <property type="entry name" value="F/V-ATP_Csub_sf"/>
</dbReference>
<comment type="subunit">
    <text evidence="10">V-ATPase is a heteromultimeric enzyme composed of a peripheral catalytic V1 complex attached to an integral membrane V0 proton pore complex.</text>
</comment>
<dbReference type="PRINTS" id="PR00122">
    <property type="entry name" value="VACATPASE"/>
</dbReference>
<gene>
    <name evidence="12" type="ORF">MSP1401_LOCUS7846</name>
</gene>
<keyword evidence="7 10" id="KW-1133">Transmembrane helix</keyword>
<keyword evidence="4 10" id="KW-0813">Transport</keyword>
<dbReference type="GO" id="GO:0033179">
    <property type="term" value="C:proton-transporting V-type ATPase, V0 domain"/>
    <property type="evidence" value="ECO:0007669"/>
    <property type="project" value="InterPro"/>
</dbReference>
<evidence type="ECO:0000256" key="9">
    <source>
        <dbReference type="ARBA" id="ARBA00023136"/>
    </source>
</evidence>
<comment type="similarity">
    <text evidence="3 10">Belongs to the V-ATPase proteolipid subunit family.</text>
</comment>
<dbReference type="Pfam" id="PF00137">
    <property type="entry name" value="ATP-synt_C"/>
    <property type="match status" value="2"/>
</dbReference>
<comment type="subcellular location">
    <subcellularLocation>
        <location evidence="2">Membrane</location>
        <topology evidence="2">Multi-pass membrane protein</topology>
    </subcellularLocation>
</comment>
<dbReference type="FunFam" id="1.20.120.610:FF:000002">
    <property type="entry name" value="V-type proton ATPase proteolipid subunit"/>
    <property type="match status" value="1"/>
</dbReference>
<dbReference type="EMBL" id="HBEN01009467">
    <property type="protein sequence ID" value="CAD8443307.1"/>
    <property type="molecule type" value="Transcribed_RNA"/>
</dbReference>
<dbReference type="CDD" id="cd18177">
    <property type="entry name" value="ATP-synt_Vo_c_ATP6F_rpt1"/>
    <property type="match status" value="1"/>
</dbReference>
<keyword evidence="8 10" id="KW-0406">Ion transport</keyword>
<evidence type="ECO:0000256" key="10">
    <source>
        <dbReference type="RuleBase" id="RU363060"/>
    </source>
</evidence>
<comment type="function">
    <text evidence="1 10">Proton-conducting pore forming subunit of the membrane integral V0 complex of vacuolar ATPase. V-ATPase is responsible for acidifying a variety of intracellular compartments in eukaryotic cells.</text>
</comment>
<feature type="transmembrane region" description="Helical" evidence="10">
    <location>
        <begin position="60"/>
        <end position="83"/>
    </location>
</feature>
<dbReference type="Gene3D" id="1.20.120.610">
    <property type="entry name" value="lithium bound rotor ring of v- atpase"/>
    <property type="match status" value="1"/>
</dbReference>
<feature type="transmembrane region" description="Helical" evidence="10">
    <location>
        <begin position="185"/>
        <end position="210"/>
    </location>
</feature>
<keyword evidence="6" id="KW-0375">Hydrogen ion transport</keyword>
<reference evidence="12" key="1">
    <citation type="submission" date="2021-01" db="EMBL/GenBank/DDBJ databases">
        <authorList>
            <person name="Corre E."/>
            <person name="Pelletier E."/>
            <person name="Niang G."/>
            <person name="Scheremetjew M."/>
            <person name="Finn R."/>
            <person name="Kale V."/>
            <person name="Holt S."/>
            <person name="Cochrane G."/>
            <person name="Meng A."/>
            <person name="Brown T."/>
            <person name="Cohen L."/>
        </authorList>
    </citation>
    <scope>NUCLEOTIDE SEQUENCE</scope>
    <source>
        <strain evidence="12">CCAC1681</strain>
    </source>
</reference>
<accession>A0A7S0D4J5</accession>
<dbReference type="PANTHER" id="PTHR10263">
    <property type="entry name" value="V-TYPE PROTON ATPASE PROTEOLIPID SUBUNIT"/>
    <property type="match status" value="1"/>
</dbReference>
<dbReference type="CDD" id="cd18178">
    <property type="entry name" value="ATP-synt_Vo_c_ATP6F_rpt2"/>
    <property type="match status" value="1"/>
</dbReference>
<evidence type="ECO:0000256" key="5">
    <source>
        <dbReference type="ARBA" id="ARBA00022692"/>
    </source>
</evidence>
<evidence type="ECO:0000256" key="2">
    <source>
        <dbReference type="ARBA" id="ARBA00004141"/>
    </source>
</evidence>
<feature type="domain" description="V-ATPase proteolipid subunit C-like" evidence="11">
    <location>
        <begin position="151"/>
        <end position="210"/>
    </location>
</feature>
<evidence type="ECO:0000259" key="11">
    <source>
        <dbReference type="Pfam" id="PF00137"/>
    </source>
</evidence>
<dbReference type="InterPro" id="IPR002379">
    <property type="entry name" value="ATPase_proteolipid_c-like_dom"/>
</dbReference>
<evidence type="ECO:0000256" key="1">
    <source>
        <dbReference type="ARBA" id="ARBA00002481"/>
    </source>
</evidence>
<keyword evidence="9 10" id="KW-0472">Membrane</keyword>
<evidence type="ECO:0000256" key="7">
    <source>
        <dbReference type="ARBA" id="ARBA00022989"/>
    </source>
</evidence>
<feature type="transmembrane region" description="Helical" evidence="10">
    <location>
        <begin position="104"/>
        <end position="128"/>
    </location>
</feature>
<feature type="domain" description="V-ATPase proteolipid subunit C-like" evidence="11">
    <location>
        <begin position="65"/>
        <end position="124"/>
    </location>
</feature>
<protein>
    <recommendedName>
        <fullName evidence="11">V-ATPase proteolipid subunit C-like domain-containing protein</fullName>
    </recommendedName>
</protein>
<feature type="transmembrane region" description="Helical" evidence="10">
    <location>
        <begin position="12"/>
        <end position="32"/>
    </location>
</feature>
<evidence type="ECO:0000256" key="4">
    <source>
        <dbReference type="ARBA" id="ARBA00022448"/>
    </source>
</evidence>